<keyword evidence="15" id="KW-1185">Reference proteome</keyword>
<feature type="domain" description="CSC1/OSCA1-like cytosolic" evidence="13">
    <location>
        <begin position="502"/>
        <end position="659"/>
    </location>
</feature>
<dbReference type="PANTHER" id="PTHR13018">
    <property type="entry name" value="PROBABLE MEMBRANE PROTEIN DUF221-RELATED"/>
    <property type="match status" value="1"/>
</dbReference>
<sequence length="955" mass="107822">MSNHSEPTTPSSTSTSTSISEHAPSISLDSLSKTKSAIESLSSILSSFPSNLSFSISSSNTNPAFSLLHDPQVASQVSSLLREPNSGAGDSNLCRWLYDTFQSSDPNLQLIVLRFLPIIVGIYLSCVALHKPLAGFEAVLLALYAHETTSRASQPITMNVPNLSLLSVYHEAKAPINNNSTELNLAVISPSLEPHGTVRSTRRARIVGVALELYHSKIYHMPVGSKIDFCEFCVVWAGQDNNDDDRDLKKESESNGRKEGRIPLPWELLQPVLRILGHCLMGNTKNKELFDAAWTACNSLYARSMHDINPKALLATGSLLKLGKKAMEPSEDLDPTELRKSNVLKQPSFAPIYYARRLSNGQQIHFHDQTFSFRRFLPSVSWIPRAFRVTEDEILDSSGLDALVIIRLFKFGIKFFVVCSLVGLVVLLPVNYNGQDVPYQSYHSLDSFSISNITPGSNRLWVHFSCLWILSFYGLYLLYQEYDEILVKRIQQLQKIRHRPDQFTILVQEIPICSEHKARGCSVDHFFSKHYPYSYHSYQMVYKEKDLEVLLSQAESISRKIEDLRERPTANKHKRETLLLDGSRDNAVKISLHKDSLQVFCEKIRQLQHEIVIKKKLPVAFVIFKSRCGAALAAQSQQHSHPLLWITEMAPEPRDVSWRTLAIPYRILPLYKIGVVLAASLLTIFFAIPVTAVQGIAKYEKLKKWFPPVMAIQDVYAIVYETCGQYWPYIHHYILVAIVLMQITMIGLFGLKSMPAASISIIPLLLLTLMFNEYCKKRFLPTFHHYSIQVAVKTLFYGERILCDHVFSASDSIRESCFSEISKEAALILFGFPETVAKCKKTPEKMFRTLDLYEAISDLSPEIQSIFSYESTSTVRSQAINSLIKLGDAVRTMLMDFETAIQKDPSKATVRGGGVHPLTRYVMNYISLLAYYSCALADIVADWPLNLQTPLPESY</sequence>
<dbReference type="InterPro" id="IPR045122">
    <property type="entry name" value="Csc1-like"/>
</dbReference>
<evidence type="ECO:0000313" key="15">
    <source>
        <dbReference type="Proteomes" id="UP000594261"/>
    </source>
</evidence>
<dbReference type="PANTHER" id="PTHR13018:SF141">
    <property type="entry name" value="OS01G0950900 PROTEIN"/>
    <property type="match status" value="1"/>
</dbReference>
<dbReference type="Pfam" id="PF03081">
    <property type="entry name" value="Exo70_C"/>
    <property type="match status" value="1"/>
</dbReference>
<dbReference type="SUPFAM" id="SSF74788">
    <property type="entry name" value="Cullin repeat-like"/>
    <property type="match status" value="1"/>
</dbReference>
<evidence type="ECO:0000256" key="6">
    <source>
        <dbReference type="ARBA" id="ARBA00022490"/>
    </source>
</evidence>
<evidence type="ECO:0000313" key="14">
    <source>
        <dbReference type="EnsemblPlants" id="QL04p014093:mrna"/>
    </source>
</evidence>
<evidence type="ECO:0000256" key="3">
    <source>
        <dbReference type="ARBA" id="ARBA00006756"/>
    </source>
</evidence>
<evidence type="ECO:0000256" key="2">
    <source>
        <dbReference type="ARBA" id="ARBA00004514"/>
    </source>
</evidence>
<dbReference type="InterPro" id="IPR018619">
    <property type="entry name" value="Hyccin"/>
</dbReference>
<feature type="transmembrane region" description="Helical" evidence="10">
    <location>
        <begin position="730"/>
        <end position="749"/>
    </location>
</feature>
<keyword evidence="6" id="KW-0963">Cytoplasm</keyword>
<feature type="region of interest" description="Disordered" evidence="9">
    <location>
        <begin position="1"/>
        <end position="21"/>
    </location>
</feature>
<evidence type="ECO:0000259" key="13">
    <source>
        <dbReference type="Pfam" id="PF14703"/>
    </source>
</evidence>
<dbReference type="GO" id="GO:0005546">
    <property type="term" value="F:phosphatidylinositol-4,5-bisphosphate binding"/>
    <property type="evidence" value="ECO:0007669"/>
    <property type="project" value="InterPro"/>
</dbReference>
<feature type="domain" description="Exocyst complex subunit Exo70 C-terminal" evidence="11">
    <location>
        <begin position="788"/>
        <end position="946"/>
    </location>
</feature>
<comment type="similarity">
    <text evidence="3">Belongs to the EXO70 family.</text>
</comment>
<comment type="similarity">
    <text evidence="8">Belongs to the Hyccin family.</text>
</comment>
<reference evidence="14 15" key="1">
    <citation type="journal article" date="2016" name="G3 (Bethesda)">
        <title>First Draft Assembly and Annotation of the Genome of a California Endemic Oak Quercus lobata Nee (Fagaceae).</title>
        <authorList>
            <person name="Sork V.L."/>
            <person name="Fitz-Gibbon S.T."/>
            <person name="Puiu D."/>
            <person name="Crepeau M."/>
            <person name="Gugger P.F."/>
            <person name="Sherman R."/>
            <person name="Stevens K."/>
            <person name="Langley C.H."/>
            <person name="Pellegrini M."/>
            <person name="Salzberg S.L."/>
        </authorList>
    </citation>
    <scope>NUCLEOTIDE SEQUENCE [LARGE SCALE GENOMIC DNA]</scope>
    <source>
        <strain evidence="14 15">cv. SW786</strain>
    </source>
</reference>
<dbReference type="InterPro" id="IPR027815">
    <property type="entry name" value="CSC1/OSCA1-like_cyt"/>
</dbReference>
<dbReference type="InterPro" id="IPR016159">
    <property type="entry name" value="Cullin_repeat-like_dom_sf"/>
</dbReference>
<feature type="domain" description="CSC1/OSCA1-like N-terminal transmembrane" evidence="12">
    <location>
        <begin position="347"/>
        <end position="481"/>
    </location>
</feature>
<feature type="transmembrane region" description="Helical" evidence="10">
    <location>
        <begin position="756"/>
        <end position="774"/>
    </location>
</feature>
<evidence type="ECO:0000256" key="9">
    <source>
        <dbReference type="SAM" id="MobiDB-lite"/>
    </source>
</evidence>
<proteinExistence type="inferred from homology"/>
<keyword evidence="4" id="KW-0813">Transport</keyword>
<dbReference type="Pfam" id="PF13967">
    <property type="entry name" value="RSN1_TM"/>
    <property type="match status" value="1"/>
</dbReference>
<dbReference type="GO" id="GO:0005886">
    <property type="term" value="C:plasma membrane"/>
    <property type="evidence" value="ECO:0007669"/>
    <property type="project" value="UniProtKB-SubCell"/>
</dbReference>
<evidence type="ECO:0000256" key="7">
    <source>
        <dbReference type="ARBA" id="ARBA00023136"/>
    </source>
</evidence>
<evidence type="ECO:0000256" key="5">
    <source>
        <dbReference type="ARBA" id="ARBA00022475"/>
    </source>
</evidence>
<dbReference type="Pfam" id="PF14703">
    <property type="entry name" value="PHM7_cyt"/>
    <property type="match status" value="1"/>
</dbReference>
<evidence type="ECO:0000256" key="1">
    <source>
        <dbReference type="ARBA" id="ARBA00004236"/>
    </source>
</evidence>
<keyword evidence="5" id="KW-1003">Cell membrane</keyword>
<dbReference type="Pfam" id="PF09790">
    <property type="entry name" value="Hyccin"/>
    <property type="match status" value="1"/>
</dbReference>
<organism evidence="14 15">
    <name type="scientific">Quercus lobata</name>
    <name type="common">Valley oak</name>
    <dbReference type="NCBI Taxonomy" id="97700"/>
    <lineage>
        <taxon>Eukaryota</taxon>
        <taxon>Viridiplantae</taxon>
        <taxon>Streptophyta</taxon>
        <taxon>Embryophyta</taxon>
        <taxon>Tracheophyta</taxon>
        <taxon>Spermatophyta</taxon>
        <taxon>Magnoliopsida</taxon>
        <taxon>eudicotyledons</taxon>
        <taxon>Gunneridae</taxon>
        <taxon>Pentapetalae</taxon>
        <taxon>rosids</taxon>
        <taxon>fabids</taxon>
        <taxon>Fagales</taxon>
        <taxon>Fagaceae</taxon>
        <taxon>Quercus</taxon>
    </lineage>
</organism>
<dbReference type="Proteomes" id="UP000594261">
    <property type="component" value="Chromosome 4"/>
</dbReference>
<dbReference type="Gramene" id="QL04p014093:mrna">
    <property type="protein sequence ID" value="QL04p014093:mrna"/>
    <property type="gene ID" value="QL04p014093"/>
</dbReference>
<dbReference type="EMBL" id="LRBV02000004">
    <property type="status" value="NOT_ANNOTATED_CDS"/>
    <property type="molecule type" value="Genomic_DNA"/>
</dbReference>
<keyword evidence="7 10" id="KW-0472">Membrane</keyword>
<dbReference type="InParanoid" id="A0A7N2LCG4"/>
<protein>
    <submittedName>
        <fullName evidence="14">Uncharacterized protein</fullName>
    </submittedName>
</protein>
<name>A0A7N2LCG4_QUELO</name>
<feature type="transmembrane region" description="Helical" evidence="10">
    <location>
        <begin position="108"/>
        <end position="129"/>
    </location>
</feature>
<feature type="transmembrane region" description="Helical" evidence="10">
    <location>
        <begin position="411"/>
        <end position="432"/>
    </location>
</feature>
<dbReference type="GO" id="GO:0005829">
    <property type="term" value="C:cytosol"/>
    <property type="evidence" value="ECO:0007669"/>
    <property type="project" value="UniProtKB-SubCell"/>
</dbReference>
<dbReference type="AlphaFoldDB" id="A0A7N2LCG4"/>
<dbReference type="InterPro" id="IPR032880">
    <property type="entry name" value="CSC1/OSCA1-like_N"/>
</dbReference>
<dbReference type="EnsemblPlants" id="QL04p014093:mrna">
    <property type="protein sequence ID" value="QL04p014093:mrna"/>
    <property type="gene ID" value="QL04p014093"/>
</dbReference>
<feature type="transmembrane region" description="Helical" evidence="10">
    <location>
        <begin position="673"/>
        <end position="697"/>
    </location>
</feature>
<evidence type="ECO:0000256" key="8">
    <source>
        <dbReference type="ARBA" id="ARBA00034482"/>
    </source>
</evidence>
<evidence type="ECO:0000256" key="4">
    <source>
        <dbReference type="ARBA" id="ARBA00022448"/>
    </source>
</evidence>
<evidence type="ECO:0000259" key="12">
    <source>
        <dbReference type="Pfam" id="PF13967"/>
    </source>
</evidence>
<dbReference type="Gene3D" id="1.20.1280.170">
    <property type="entry name" value="Exocyst complex component Exo70"/>
    <property type="match status" value="1"/>
</dbReference>
<comment type="subcellular location">
    <subcellularLocation>
        <location evidence="1">Cell membrane</location>
    </subcellularLocation>
    <subcellularLocation>
        <location evidence="2">Cytoplasm</location>
        <location evidence="2">Cytosol</location>
    </subcellularLocation>
</comment>
<dbReference type="InterPro" id="IPR046364">
    <property type="entry name" value="Exo70_C"/>
</dbReference>
<feature type="transmembrane region" description="Helical" evidence="10">
    <location>
        <begin position="460"/>
        <end position="479"/>
    </location>
</feature>
<accession>A0A7N2LCG4</accession>
<reference evidence="14" key="2">
    <citation type="submission" date="2021-01" db="UniProtKB">
        <authorList>
            <consortium name="EnsemblPlants"/>
        </authorList>
    </citation>
    <scope>IDENTIFICATION</scope>
</reference>
<dbReference type="GO" id="GO:0000145">
    <property type="term" value="C:exocyst"/>
    <property type="evidence" value="ECO:0007669"/>
    <property type="project" value="InterPro"/>
</dbReference>
<keyword evidence="10" id="KW-0812">Transmembrane</keyword>
<keyword evidence="10" id="KW-1133">Transmembrane helix</keyword>
<evidence type="ECO:0000259" key="11">
    <source>
        <dbReference type="Pfam" id="PF03081"/>
    </source>
</evidence>
<dbReference type="GO" id="GO:0005227">
    <property type="term" value="F:calcium-activated cation channel activity"/>
    <property type="evidence" value="ECO:0007669"/>
    <property type="project" value="InterPro"/>
</dbReference>
<evidence type="ECO:0000256" key="10">
    <source>
        <dbReference type="SAM" id="Phobius"/>
    </source>
</evidence>
<dbReference type="GO" id="GO:0006887">
    <property type="term" value="P:exocytosis"/>
    <property type="evidence" value="ECO:0007669"/>
    <property type="project" value="InterPro"/>
</dbReference>